<evidence type="ECO:0000313" key="2">
    <source>
        <dbReference type="Proteomes" id="UP001485043"/>
    </source>
</evidence>
<comment type="caution">
    <text evidence="1">The sequence shown here is derived from an EMBL/GenBank/DDBJ whole genome shotgun (WGS) entry which is preliminary data.</text>
</comment>
<protein>
    <submittedName>
        <fullName evidence="1">Uncharacterized protein</fullName>
    </submittedName>
</protein>
<reference evidence="1 2" key="1">
    <citation type="journal article" date="2024" name="Nat. Commun.">
        <title>Phylogenomics reveals the evolutionary origins of lichenization in chlorophyte algae.</title>
        <authorList>
            <person name="Puginier C."/>
            <person name="Libourel C."/>
            <person name="Otte J."/>
            <person name="Skaloud P."/>
            <person name="Haon M."/>
            <person name="Grisel S."/>
            <person name="Petersen M."/>
            <person name="Berrin J.G."/>
            <person name="Delaux P.M."/>
            <person name="Dal Grande F."/>
            <person name="Keller J."/>
        </authorList>
    </citation>
    <scope>NUCLEOTIDE SEQUENCE [LARGE SCALE GENOMIC DNA]</scope>
    <source>
        <strain evidence="1 2">SAG 2523</strain>
    </source>
</reference>
<evidence type="ECO:0000313" key="1">
    <source>
        <dbReference type="EMBL" id="KAK9841916.1"/>
    </source>
</evidence>
<organism evidence="1 2">
    <name type="scientific">Apatococcus fuscideae</name>
    <dbReference type="NCBI Taxonomy" id="2026836"/>
    <lineage>
        <taxon>Eukaryota</taxon>
        <taxon>Viridiplantae</taxon>
        <taxon>Chlorophyta</taxon>
        <taxon>core chlorophytes</taxon>
        <taxon>Trebouxiophyceae</taxon>
        <taxon>Chlorellales</taxon>
        <taxon>Chlorellaceae</taxon>
        <taxon>Apatococcus</taxon>
    </lineage>
</organism>
<dbReference type="Proteomes" id="UP001485043">
    <property type="component" value="Unassembled WGS sequence"/>
</dbReference>
<accession>A0AAW1S8R0</accession>
<sequence length="86" mass="9800">MMETKWRGVALAVFPPAMLEVFDDEATILDSCNIMRKPSALVVRPEKYLADAALHYNNPCLTITGIRARTNSWRPFPSHTNKRIQL</sequence>
<proteinExistence type="predicted"/>
<dbReference type="EMBL" id="JALJOV010001752">
    <property type="protein sequence ID" value="KAK9841916.1"/>
    <property type="molecule type" value="Genomic_DNA"/>
</dbReference>
<dbReference type="AlphaFoldDB" id="A0AAW1S8R0"/>
<gene>
    <name evidence="1" type="ORF">WJX84_007043</name>
</gene>
<name>A0AAW1S8R0_9CHLO</name>
<keyword evidence="2" id="KW-1185">Reference proteome</keyword>